<dbReference type="EMBL" id="CAJNOJ010001500">
    <property type="protein sequence ID" value="CAF1552154.1"/>
    <property type="molecule type" value="Genomic_DNA"/>
</dbReference>
<gene>
    <name evidence="2" type="ORF">EDS130_LOCUS46077</name>
</gene>
<feature type="compositionally biased region" description="Basic and acidic residues" evidence="1">
    <location>
        <begin position="86"/>
        <end position="116"/>
    </location>
</feature>
<evidence type="ECO:0000313" key="3">
    <source>
        <dbReference type="Proteomes" id="UP000663852"/>
    </source>
</evidence>
<dbReference type="AlphaFoldDB" id="A0A815WUD0"/>
<sequence>MRLDHSGLKMLLSPKVAEDVEYVNDKAGIVKEKLAKVADDAKAAANEPLKATRHAGTSCKAAILMNLSRKYLVGADAVDSATEYVQESRKQASKKAKETAEETSEKAQKAKRNADL</sequence>
<feature type="region of interest" description="Disordered" evidence="1">
    <location>
        <begin position="84"/>
        <end position="116"/>
    </location>
</feature>
<name>A0A815WUD0_ADIRI</name>
<proteinExistence type="predicted"/>
<evidence type="ECO:0000256" key="1">
    <source>
        <dbReference type="SAM" id="MobiDB-lite"/>
    </source>
</evidence>
<accession>A0A815WUD0</accession>
<dbReference type="Proteomes" id="UP000663852">
    <property type="component" value="Unassembled WGS sequence"/>
</dbReference>
<reference evidence="2" key="1">
    <citation type="submission" date="2021-02" db="EMBL/GenBank/DDBJ databases">
        <authorList>
            <person name="Nowell W R."/>
        </authorList>
    </citation>
    <scope>NUCLEOTIDE SEQUENCE</scope>
</reference>
<organism evidence="2 3">
    <name type="scientific">Adineta ricciae</name>
    <name type="common">Rotifer</name>
    <dbReference type="NCBI Taxonomy" id="249248"/>
    <lineage>
        <taxon>Eukaryota</taxon>
        <taxon>Metazoa</taxon>
        <taxon>Spiralia</taxon>
        <taxon>Gnathifera</taxon>
        <taxon>Rotifera</taxon>
        <taxon>Eurotatoria</taxon>
        <taxon>Bdelloidea</taxon>
        <taxon>Adinetida</taxon>
        <taxon>Adinetidae</taxon>
        <taxon>Adineta</taxon>
    </lineage>
</organism>
<protein>
    <submittedName>
        <fullName evidence="2">Uncharacterized protein</fullName>
    </submittedName>
</protein>
<evidence type="ECO:0000313" key="2">
    <source>
        <dbReference type="EMBL" id="CAF1552154.1"/>
    </source>
</evidence>
<comment type="caution">
    <text evidence="2">The sequence shown here is derived from an EMBL/GenBank/DDBJ whole genome shotgun (WGS) entry which is preliminary data.</text>
</comment>